<dbReference type="AlphaFoldDB" id="A0A8H7RTC2"/>
<sequence length="140" mass="16398">MMGAYVLDTKFDLILERNWLKTARDIPDLTYLLSHRQVQRLERHKEIDNVFLWYVHPGDIQSDNPVQSSNNALVKKFRDVFQDTLPGLPPDRDVEHVINTGDADPISRPPYKMSPLELTELRKQIRELLDLRLIRLSLLP</sequence>
<dbReference type="PANTHER" id="PTHR15503:SF45">
    <property type="entry name" value="RNA-DIRECTED DNA POLYMERASE HOMOLOG"/>
    <property type="match status" value="1"/>
</dbReference>
<dbReference type="Gene3D" id="3.10.10.10">
    <property type="entry name" value="HIV Type 1 Reverse Transcriptase, subunit A, domain 1"/>
    <property type="match status" value="1"/>
</dbReference>
<evidence type="ECO:0000313" key="2">
    <source>
        <dbReference type="Proteomes" id="UP000646827"/>
    </source>
</evidence>
<evidence type="ECO:0000313" key="1">
    <source>
        <dbReference type="EMBL" id="KAG2216806.1"/>
    </source>
</evidence>
<comment type="caution">
    <text evidence="1">The sequence shown here is derived from an EMBL/GenBank/DDBJ whole genome shotgun (WGS) entry which is preliminary data.</text>
</comment>
<dbReference type="InterPro" id="IPR043502">
    <property type="entry name" value="DNA/RNA_pol_sf"/>
</dbReference>
<keyword evidence="2" id="KW-1185">Reference proteome</keyword>
<proteinExistence type="predicted"/>
<reference evidence="1 2" key="1">
    <citation type="submission" date="2020-12" db="EMBL/GenBank/DDBJ databases">
        <title>Metabolic potential, ecology and presence of endohyphal bacteria is reflected in genomic diversity of Mucoromycotina.</title>
        <authorList>
            <person name="Muszewska A."/>
            <person name="Okrasinska A."/>
            <person name="Steczkiewicz K."/>
            <person name="Drgas O."/>
            <person name="Orlowska M."/>
            <person name="Perlinska-Lenart U."/>
            <person name="Aleksandrzak-Piekarczyk T."/>
            <person name="Szatraj K."/>
            <person name="Zielenkiewicz U."/>
            <person name="Pilsyk S."/>
            <person name="Malc E."/>
            <person name="Mieczkowski P."/>
            <person name="Kruszewska J.S."/>
            <person name="Biernat P."/>
            <person name="Pawlowska J."/>
        </authorList>
    </citation>
    <scope>NUCLEOTIDE SEQUENCE [LARGE SCALE GENOMIC DNA]</scope>
    <source>
        <strain evidence="1 2">CBS 142.35</strain>
    </source>
</reference>
<organism evidence="1 2">
    <name type="scientific">Circinella minor</name>
    <dbReference type="NCBI Taxonomy" id="1195481"/>
    <lineage>
        <taxon>Eukaryota</taxon>
        <taxon>Fungi</taxon>
        <taxon>Fungi incertae sedis</taxon>
        <taxon>Mucoromycota</taxon>
        <taxon>Mucoromycotina</taxon>
        <taxon>Mucoromycetes</taxon>
        <taxon>Mucorales</taxon>
        <taxon>Lichtheimiaceae</taxon>
        <taxon>Circinella</taxon>
    </lineage>
</organism>
<accession>A0A8H7RTC2</accession>
<name>A0A8H7RTC2_9FUNG</name>
<dbReference type="PANTHER" id="PTHR15503">
    <property type="entry name" value="LDOC1 RELATED"/>
    <property type="match status" value="1"/>
</dbReference>
<dbReference type="InterPro" id="IPR032567">
    <property type="entry name" value="RTL1-rel"/>
</dbReference>
<dbReference type="OrthoDB" id="2277465at2759"/>
<dbReference type="Proteomes" id="UP000646827">
    <property type="component" value="Unassembled WGS sequence"/>
</dbReference>
<protein>
    <submittedName>
        <fullName evidence="1">Uncharacterized protein</fullName>
    </submittedName>
</protein>
<gene>
    <name evidence="1" type="ORF">INT45_013818</name>
</gene>
<dbReference type="SUPFAM" id="SSF56672">
    <property type="entry name" value="DNA/RNA polymerases"/>
    <property type="match status" value="1"/>
</dbReference>
<dbReference type="EMBL" id="JAEPRB010000358">
    <property type="protein sequence ID" value="KAG2216806.1"/>
    <property type="molecule type" value="Genomic_DNA"/>
</dbReference>